<feature type="compositionally biased region" description="Polar residues" evidence="1">
    <location>
        <begin position="50"/>
        <end position="62"/>
    </location>
</feature>
<dbReference type="Pfam" id="PF14200">
    <property type="entry name" value="RicinB_lectin_2"/>
    <property type="match status" value="1"/>
</dbReference>
<dbReference type="PATRIC" id="fig|797299.3.peg.3083"/>
<evidence type="ECO:0000313" key="4">
    <source>
        <dbReference type="Proteomes" id="UP000019024"/>
    </source>
</evidence>
<geneLocation type="plasmid" evidence="4">
    <name>1</name>
</geneLocation>
<organism evidence="3 4">
    <name type="scientific">Halostagnicola larsenii XH-48</name>
    <dbReference type="NCBI Taxonomy" id="797299"/>
    <lineage>
        <taxon>Archaea</taxon>
        <taxon>Methanobacteriati</taxon>
        <taxon>Methanobacteriota</taxon>
        <taxon>Stenosarchaea group</taxon>
        <taxon>Halobacteria</taxon>
        <taxon>Halobacteriales</taxon>
        <taxon>Natrialbaceae</taxon>
        <taxon>Halostagnicola</taxon>
    </lineage>
</organism>
<sequence>MTDDVDRKQTGESTDDERTVPLSLGRRGALAVLGAAGVGAAFGGSASATPGRSPNGPDTGNQPWYEWDADVVANGNGLYDLESIEVDHTYTPAETPNVTVWRDDDGVYYADDEHETVEHGEEPMVVVQAALDALPEGRTTKATVRVTSDLVVSEDHEVTGVDVPSHTRLELDGTVTIDGETDDVLSLEGVENVAIPRLTVEGAASRAVFVADSSDLRFDQLWIDGVTVQGVRIQDGCTDVQIGTAYVTNTGHHGIETYDVERIQIDQVIGVDPGSCVLLLNETFDASVGQVVGRNPQFDYATFRLANGCRNISVGRVVSRGGVRGLSIITGTRNVTVGEVNVHDASRAGILLVDVRNVKILGGVIKNTDAPGVNFWSLGLMGESSEINEGITLANLRITDDRDDPKQPWAINERGACLHNQFINNDVRIEGSDDDRIHAASETTVVHGNLGGGIDRGTVTLEAGASPAARVEGVSEYHRSTLEARTAPYDGADASAAWESYPEWNAETGEWDLVFEWRTDPGTAVEVDYVVDQPRATIGREVDREAVWEEGVNSIEPGTYRVVAAHSGQVLEVAGGSTSTGAQIQQGEWNDEAHQRWEVDGEMDGRQGYFTLTAEHSGKGIAFSGSNAVQGSPQEYRMERYESGFQIEVPKGRLEVADAATEDGAPVQAGSWEGGDNQIWEFERL</sequence>
<dbReference type="Gene3D" id="2.160.20.10">
    <property type="entry name" value="Single-stranded right-handed beta-helix, Pectin lyase-like"/>
    <property type="match status" value="1"/>
</dbReference>
<reference evidence="3 4" key="1">
    <citation type="submission" date="2014-01" db="EMBL/GenBank/DDBJ databases">
        <authorList>
            <consortium name="DOE Joint Genome Institute"/>
            <person name="Anderson I."/>
            <person name="Huntemann M."/>
            <person name="Han J."/>
            <person name="Chen A."/>
            <person name="Kyrpides N."/>
            <person name="Mavromatis K."/>
            <person name="Markowitz V."/>
            <person name="Palaniappan K."/>
            <person name="Ivanova N."/>
            <person name="Schaumberg A."/>
            <person name="Pati A."/>
            <person name="Liolios K."/>
            <person name="Nordberg H.P."/>
            <person name="Cantor M.N."/>
            <person name="Hua S.X."/>
            <person name="Woyke T."/>
        </authorList>
    </citation>
    <scope>NUCLEOTIDE SEQUENCE [LARGE SCALE GENOMIC DNA]</scope>
    <source>
        <strain evidence="3 4">XH-48</strain>
        <plasmid evidence="4">1</plasmid>
    </source>
</reference>
<dbReference type="RefSeq" id="WP_049954264.1">
    <property type="nucleotide sequence ID" value="NZ_CP007056.1"/>
</dbReference>
<keyword evidence="3" id="KW-0614">Plasmid</keyword>
<protein>
    <recommendedName>
        <fullName evidence="2">Ricin B lectin domain-containing protein</fullName>
    </recommendedName>
</protein>
<dbReference type="SUPFAM" id="SSF51126">
    <property type="entry name" value="Pectin lyase-like"/>
    <property type="match status" value="1"/>
</dbReference>
<dbReference type="HOGENOM" id="CLU_025553_0_0_2"/>
<dbReference type="InterPro" id="IPR012334">
    <property type="entry name" value="Pectin_lyas_fold"/>
</dbReference>
<feature type="domain" description="Ricin B lectin" evidence="2">
    <location>
        <begin position="554"/>
        <end position="630"/>
    </location>
</feature>
<dbReference type="EMBL" id="CP007056">
    <property type="protein sequence ID" value="AHG01337.1"/>
    <property type="molecule type" value="Genomic_DNA"/>
</dbReference>
<evidence type="ECO:0000313" key="3">
    <source>
        <dbReference type="EMBL" id="AHG01337.1"/>
    </source>
</evidence>
<feature type="region of interest" description="Disordered" evidence="1">
    <location>
        <begin position="45"/>
        <end position="64"/>
    </location>
</feature>
<gene>
    <name evidence="3" type="ORF">HALLA_02845</name>
</gene>
<dbReference type="eggNOG" id="arCOG09138">
    <property type="taxonomic scope" value="Archaea"/>
</dbReference>
<dbReference type="Proteomes" id="UP000019024">
    <property type="component" value="Plasmid unnamed"/>
</dbReference>
<dbReference type="InterPro" id="IPR011050">
    <property type="entry name" value="Pectin_lyase_fold/virulence"/>
</dbReference>
<dbReference type="AlphaFoldDB" id="W0JVJ5"/>
<feature type="compositionally biased region" description="Basic and acidic residues" evidence="1">
    <location>
        <begin position="1"/>
        <end position="10"/>
    </location>
</feature>
<dbReference type="KEGG" id="hlr:HALLA_02845"/>
<feature type="region of interest" description="Disordered" evidence="1">
    <location>
        <begin position="1"/>
        <end position="25"/>
    </location>
</feature>
<dbReference type="OrthoDB" id="184747at2157"/>
<proteinExistence type="predicted"/>
<name>W0JVJ5_9EURY</name>
<dbReference type="InterPro" id="IPR035992">
    <property type="entry name" value="Ricin_B-like_lectins"/>
</dbReference>
<dbReference type="Gene3D" id="2.80.10.50">
    <property type="match status" value="1"/>
</dbReference>
<evidence type="ECO:0000256" key="1">
    <source>
        <dbReference type="SAM" id="MobiDB-lite"/>
    </source>
</evidence>
<keyword evidence="4" id="KW-1185">Reference proteome</keyword>
<evidence type="ECO:0000259" key="2">
    <source>
        <dbReference type="Pfam" id="PF14200"/>
    </source>
</evidence>
<dbReference type="InterPro" id="IPR000772">
    <property type="entry name" value="Ricin_B_lectin"/>
</dbReference>
<dbReference type="PROSITE" id="PS51318">
    <property type="entry name" value="TAT"/>
    <property type="match status" value="1"/>
</dbReference>
<dbReference type="InterPro" id="IPR006311">
    <property type="entry name" value="TAT_signal"/>
</dbReference>
<dbReference type="SUPFAM" id="SSF50370">
    <property type="entry name" value="Ricin B-like lectins"/>
    <property type="match status" value="1"/>
</dbReference>
<dbReference type="CDD" id="cd00161">
    <property type="entry name" value="beta-trefoil_Ricin-like"/>
    <property type="match status" value="1"/>
</dbReference>
<accession>W0JVJ5</accession>
<dbReference type="GeneID" id="25146754"/>